<evidence type="ECO:0000256" key="5">
    <source>
        <dbReference type="ARBA" id="ARBA00022737"/>
    </source>
</evidence>
<dbReference type="GO" id="GO:0005634">
    <property type="term" value="C:nucleus"/>
    <property type="evidence" value="ECO:0007669"/>
    <property type="project" value="UniProtKB-SubCell"/>
</dbReference>
<evidence type="ECO:0000256" key="2">
    <source>
        <dbReference type="ARBA" id="ARBA00004496"/>
    </source>
</evidence>
<keyword evidence="4" id="KW-0963">Cytoplasm</keyword>
<evidence type="ECO:0000256" key="3">
    <source>
        <dbReference type="ARBA" id="ARBA00008557"/>
    </source>
</evidence>
<evidence type="ECO:0000256" key="7">
    <source>
        <dbReference type="ARBA" id="ARBA00023242"/>
    </source>
</evidence>
<dbReference type="Proteomes" id="UP000215914">
    <property type="component" value="Unassembled WGS sequence"/>
</dbReference>
<dbReference type="PROSITE" id="PS51309">
    <property type="entry name" value="PABC"/>
    <property type="match status" value="1"/>
</dbReference>
<dbReference type="SUPFAM" id="SSF63570">
    <property type="entry name" value="PABC (PABP) domain"/>
    <property type="match status" value="1"/>
</dbReference>
<feature type="domain" description="PABC" evidence="8">
    <location>
        <begin position="28"/>
        <end position="105"/>
    </location>
</feature>
<reference evidence="9" key="1">
    <citation type="journal article" date="2017" name="Nature">
        <title>The sunflower genome provides insights into oil metabolism, flowering and Asterid evolution.</title>
        <authorList>
            <person name="Badouin H."/>
            <person name="Gouzy J."/>
            <person name="Grassa C.J."/>
            <person name="Murat F."/>
            <person name="Staton S.E."/>
            <person name="Cottret L."/>
            <person name="Lelandais-Briere C."/>
            <person name="Owens G.L."/>
            <person name="Carrere S."/>
            <person name="Mayjonade B."/>
            <person name="Legrand L."/>
            <person name="Gill N."/>
            <person name="Kane N.C."/>
            <person name="Bowers J.E."/>
            <person name="Hubner S."/>
            <person name="Bellec A."/>
            <person name="Berard A."/>
            <person name="Berges H."/>
            <person name="Blanchet N."/>
            <person name="Boniface M.C."/>
            <person name="Brunel D."/>
            <person name="Catrice O."/>
            <person name="Chaidir N."/>
            <person name="Claudel C."/>
            <person name="Donnadieu C."/>
            <person name="Faraut T."/>
            <person name="Fievet G."/>
            <person name="Helmstetter N."/>
            <person name="King M."/>
            <person name="Knapp S.J."/>
            <person name="Lai Z."/>
            <person name="Le Paslier M.C."/>
            <person name="Lippi Y."/>
            <person name="Lorenzon L."/>
            <person name="Mandel J.R."/>
            <person name="Marage G."/>
            <person name="Marchand G."/>
            <person name="Marquand E."/>
            <person name="Bret-Mestries E."/>
            <person name="Morien E."/>
            <person name="Nambeesan S."/>
            <person name="Nguyen T."/>
            <person name="Pegot-Espagnet P."/>
            <person name="Pouilly N."/>
            <person name="Raftis F."/>
            <person name="Sallet E."/>
            <person name="Schiex T."/>
            <person name="Thomas J."/>
            <person name="Vandecasteele C."/>
            <person name="Vares D."/>
            <person name="Vear F."/>
            <person name="Vautrin S."/>
            <person name="Crespi M."/>
            <person name="Mangin B."/>
            <person name="Burke J.M."/>
            <person name="Salse J."/>
            <person name="Munos S."/>
            <person name="Vincourt P."/>
            <person name="Rieseberg L.H."/>
            <person name="Langlade N.B."/>
        </authorList>
    </citation>
    <scope>NUCLEOTIDE SEQUENCE</scope>
    <source>
        <tissue evidence="9">Leaves</tissue>
    </source>
</reference>
<organism evidence="9 10">
    <name type="scientific">Helianthus annuus</name>
    <name type="common">Common sunflower</name>
    <dbReference type="NCBI Taxonomy" id="4232"/>
    <lineage>
        <taxon>Eukaryota</taxon>
        <taxon>Viridiplantae</taxon>
        <taxon>Streptophyta</taxon>
        <taxon>Embryophyta</taxon>
        <taxon>Tracheophyta</taxon>
        <taxon>Spermatophyta</taxon>
        <taxon>Magnoliopsida</taxon>
        <taxon>eudicotyledons</taxon>
        <taxon>Gunneridae</taxon>
        <taxon>Pentapetalae</taxon>
        <taxon>asterids</taxon>
        <taxon>campanulids</taxon>
        <taxon>Asterales</taxon>
        <taxon>Asteraceae</taxon>
        <taxon>Asteroideae</taxon>
        <taxon>Heliantheae alliance</taxon>
        <taxon>Heliantheae</taxon>
        <taxon>Helianthus</taxon>
    </lineage>
</organism>
<dbReference type="EMBL" id="MNCJ02000318">
    <property type="protein sequence ID" value="KAF5813959.1"/>
    <property type="molecule type" value="Genomic_DNA"/>
</dbReference>
<evidence type="ECO:0000256" key="6">
    <source>
        <dbReference type="ARBA" id="ARBA00022845"/>
    </source>
</evidence>
<accession>A0A9K3JF39</accession>
<keyword evidence="7" id="KW-0539">Nucleus</keyword>
<evidence type="ECO:0000259" key="8">
    <source>
        <dbReference type="PROSITE" id="PS51309"/>
    </source>
</evidence>
<evidence type="ECO:0000313" key="9">
    <source>
        <dbReference type="EMBL" id="KAF5813959.1"/>
    </source>
</evidence>
<dbReference type="Gene3D" id="1.10.1900.10">
    <property type="entry name" value="c-terminal domain of poly(a) binding protein"/>
    <property type="match status" value="1"/>
</dbReference>
<keyword evidence="6" id="KW-0810">Translation regulation</keyword>
<proteinExistence type="inferred from homology"/>
<dbReference type="GO" id="GO:0006417">
    <property type="term" value="P:regulation of translation"/>
    <property type="evidence" value="ECO:0007669"/>
    <property type="project" value="UniProtKB-KW"/>
</dbReference>
<dbReference type="GO" id="GO:0005737">
    <property type="term" value="C:cytoplasm"/>
    <property type="evidence" value="ECO:0007669"/>
    <property type="project" value="UniProtKB-SubCell"/>
</dbReference>
<comment type="caution">
    <text evidence="9">The sequence shown here is derived from an EMBL/GenBank/DDBJ whole genome shotgun (WGS) entry which is preliminary data.</text>
</comment>
<name>A0A9K3JF39_HELAN</name>
<dbReference type="InterPro" id="IPR036053">
    <property type="entry name" value="PABP-dom"/>
</dbReference>
<comment type="similarity">
    <text evidence="3">Belongs to the polyadenylate-binding protein type-1 family.</text>
</comment>
<protein>
    <submittedName>
        <fullName evidence="9">Polyadenylate-binding protein/Hyperplastic disc protein</fullName>
    </submittedName>
</protein>
<comment type="subcellular location">
    <subcellularLocation>
        <location evidence="2">Cytoplasm</location>
    </subcellularLocation>
    <subcellularLocation>
        <location evidence="1">Nucleus</location>
    </subcellularLocation>
</comment>
<evidence type="ECO:0000256" key="4">
    <source>
        <dbReference type="ARBA" id="ARBA00022490"/>
    </source>
</evidence>
<dbReference type="SMART" id="SM00517">
    <property type="entry name" value="PolyA"/>
    <property type="match status" value="1"/>
</dbReference>
<keyword evidence="10" id="KW-1185">Reference proteome</keyword>
<dbReference type="Pfam" id="PF00658">
    <property type="entry name" value="MLLE"/>
    <property type="match status" value="1"/>
</dbReference>
<evidence type="ECO:0000256" key="1">
    <source>
        <dbReference type="ARBA" id="ARBA00004123"/>
    </source>
</evidence>
<dbReference type="AlphaFoldDB" id="A0A9K3JF39"/>
<evidence type="ECO:0000313" key="10">
    <source>
        <dbReference type="Proteomes" id="UP000215914"/>
    </source>
</evidence>
<dbReference type="InterPro" id="IPR002004">
    <property type="entry name" value="PABP_HYD_C"/>
</dbReference>
<reference evidence="9" key="2">
    <citation type="submission" date="2020-06" db="EMBL/GenBank/DDBJ databases">
        <title>Helianthus annuus Genome sequencing and assembly Release 2.</title>
        <authorList>
            <person name="Gouzy J."/>
            <person name="Langlade N."/>
            <person name="Munos S."/>
        </authorList>
    </citation>
    <scope>NUCLEOTIDE SEQUENCE</scope>
    <source>
        <tissue evidence="9">Leaves</tissue>
    </source>
</reference>
<keyword evidence="5" id="KW-0677">Repeat</keyword>
<dbReference type="FunFam" id="1.10.1900.10:FF:000003">
    <property type="entry name" value="Polyadenylate-binding protein"/>
    <property type="match status" value="1"/>
</dbReference>
<gene>
    <name evidence="9" type="ORF">HanXRQr2_Chr03g0104941</name>
</gene>
<sequence>MFPVPYGMAGVGGMLPLNAAASIPQPMPITALASALANASPDQQRTMLGENLYLLVDQLEHEDAAKVTGMLLEMDQTEVLHLLESPDALKDKVAEAGVMDMAAAMNLLPDSPMCPGFSQQMSPSGNGGQHSSVAWPQPNVPTLHLPGSNLQSSRLRSSLSARDILLEDLSLLQDYESQQLLNDFTCYSVSDIAFEKMAYWISQRYCFRATVV</sequence>
<dbReference type="GO" id="GO:0003723">
    <property type="term" value="F:RNA binding"/>
    <property type="evidence" value="ECO:0007669"/>
    <property type="project" value="InterPro"/>
</dbReference>
<dbReference type="Gramene" id="mRNA:HanXRQr2_Chr03g0104941">
    <property type="protein sequence ID" value="mRNA:HanXRQr2_Chr03g0104941"/>
    <property type="gene ID" value="HanXRQr2_Chr03g0104941"/>
</dbReference>